<keyword evidence="2" id="KW-1185">Reference proteome</keyword>
<dbReference type="AlphaFoldDB" id="A0A7W3PN90"/>
<dbReference type="EMBL" id="JACGWU010000001">
    <property type="protein sequence ID" value="MBA8827943.1"/>
    <property type="molecule type" value="Genomic_DNA"/>
</dbReference>
<proteinExistence type="predicted"/>
<accession>A0A7W3PN90</accession>
<organism evidence="1 2">
    <name type="scientific">Alpinimonas psychrophila</name>
    <dbReference type="NCBI Taxonomy" id="748908"/>
    <lineage>
        <taxon>Bacteria</taxon>
        <taxon>Bacillati</taxon>
        <taxon>Actinomycetota</taxon>
        <taxon>Actinomycetes</taxon>
        <taxon>Micrococcales</taxon>
        <taxon>Microbacteriaceae</taxon>
        <taxon>Alpinimonas</taxon>
    </lineage>
</organism>
<comment type="caution">
    <text evidence="1">The sequence shown here is derived from an EMBL/GenBank/DDBJ whole genome shotgun (WGS) entry which is preliminary data.</text>
</comment>
<evidence type="ECO:0000313" key="1">
    <source>
        <dbReference type="EMBL" id="MBA8827943.1"/>
    </source>
</evidence>
<dbReference type="Proteomes" id="UP000524237">
    <property type="component" value="Unassembled WGS sequence"/>
</dbReference>
<sequence length="67" mass="7410">MVWFLGEAFDNSAVFGVVLPSRKRFNDANERVVGAAHILDPARAKNINTRYAPETRNGSDATFKNSV</sequence>
<evidence type="ECO:0000313" key="2">
    <source>
        <dbReference type="Proteomes" id="UP000524237"/>
    </source>
</evidence>
<gene>
    <name evidence="1" type="ORF">FB555_000014</name>
</gene>
<protein>
    <submittedName>
        <fullName evidence="1">Uncharacterized protein</fullName>
    </submittedName>
</protein>
<reference evidence="1 2" key="1">
    <citation type="submission" date="2020-07" db="EMBL/GenBank/DDBJ databases">
        <title>Sequencing the genomes of 1000 actinobacteria strains.</title>
        <authorList>
            <person name="Klenk H.-P."/>
        </authorList>
    </citation>
    <scope>NUCLEOTIDE SEQUENCE [LARGE SCALE GENOMIC DNA]</scope>
    <source>
        <strain evidence="1 2">DSM 23737</strain>
    </source>
</reference>
<name>A0A7W3PN90_9MICO</name>